<dbReference type="SUPFAM" id="SSF52172">
    <property type="entry name" value="CheY-like"/>
    <property type="match status" value="1"/>
</dbReference>
<dbReference type="PROSITE" id="PS50110">
    <property type="entry name" value="RESPONSE_REGULATORY"/>
    <property type="match status" value="1"/>
</dbReference>
<feature type="domain" description="HTH araC/xylS-type" evidence="5">
    <location>
        <begin position="446"/>
        <end position="544"/>
    </location>
</feature>
<dbReference type="Gene3D" id="1.10.10.60">
    <property type="entry name" value="Homeodomain-like"/>
    <property type="match status" value="2"/>
</dbReference>
<dbReference type="SUPFAM" id="SSF46689">
    <property type="entry name" value="Homeodomain-like"/>
    <property type="match status" value="2"/>
</dbReference>
<evidence type="ECO:0000313" key="7">
    <source>
        <dbReference type="EMBL" id="THF72575.1"/>
    </source>
</evidence>
<dbReference type="RefSeq" id="WP_136374043.1">
    <property type="nucleotide sequence ID" value="NZ_SSOB01000080.1"/>
</dbReference>
<evidence type="ECO:0000256" key="1">
    <source>
        <dbReference type="ARBA" id="ARBA00023015"/>
    </source>
</evidence>
<keyword evidence="4" id="KW-0597">Phosphoprotein</keyword>
<dbReference type="InterPro" id="IPR001789">
    <property type="entry name" value="Sig_transdc_resp-reg_receiver"/>
</dbReference>
<dbReference type="CDD" id="cd17536">
    <property type="entry name" value="REC_YesN-like"/>
    <property type="match status" value="1"/>
</dbReference>
<dbReference type="InterPro" id="IPR011006">
    <property type="entry name" value="CheY-like_superfamily"/>
</dbReference>
<dbReference type="Gene3D" id="3.40.50.2300">
    <property type="match status" value="1"/>
</dbReference>
<keyword evidence="1" id="KW-0805">Transcription regulation</keyword>
<dbReference type="InterPro" id="IPR009057">
    <property type="entry name" value="Homeodomain-like_sf"/>
</dbReference>
<proteinExistence type="predicted"/>
<dbReference type="PROSITE" id="PS00041">
    <property type="entry name" value="HTH_ARAC_FAMILY_1"/>
    <property type="match status" value="1"/>
</dbReference>
<evidence type="ECO:0000259" key="5">
    <source>
        <dbReference type="PROSITE" id="PS01124"/>
    </source>
</evidence>
<evidence type="ECO:0000313" key="8">
    <source>
        <dbReference type="Proteomes" id="UP000310636"/>
    </source>
</evidence>
<dbReference type="PRINTS" id="PR00032">
    <property type="entry name" value="HTHARAC"/>
</dbReference>
<dbReference type="SMART" id="SM00342">
    <property type="entry name" value="HTH_ARAC"/>
    <property type="match status" value="1"/>
</dbReference>
<keyword evidence="8" id="KW-1185">Reference proteome</keyword>
<keyword evidence="2" id="KW-0238">DNA-binding</keyword>
<dbReference type="GO" id="GO:0043565">
    <property type="term" value="F:sequence-specific DNA binding"/>
    <property type="evidence" value="ECO:0007669"/>
    <property type="project" value="InterPro"/>
</dbReference>
<dbReference type="EMBL" id="SSOB01000080">
    <property type="protein sequence ID" value="THF72575.1"/>
    <property type="molecule type" value="Genomic_DNA"/>
</dbReference>
<dbReference type="AlphaFoldDB" id="A0A4S4BEJ1"/>
<dbReference type="PANTHER" id="PTHR43280:SF28">
    <property type="entry name" value="HTH-TYPE TRANSCRIPTIONAL ACTIVATOR RHAS"/>
    <property type="match status" value="1"/>
</dbReference>
<dbReference type="OrthoDB" id="342399at2"/>
<dbReference type="PROSITE" id="PS01124">
    <property type="entry name" value="HTH_ARAC_FAMILY_2"/>
    <property type="match status" value="1"/>
</dbReference>
<evidence type="ECO:0000256" key="3">
    <source>
        <dbReference type="ARBA" id="ARBA00023163"/>
    </source>
</evidence>
<reference evidence="7 8" key="1">
    <citation type="submission" date="2019-04" db="EMBL/GenBank/DDBJ databases">
        <title>Cohnella sp. nov. isolated from preserved vegetables.</title>
        <authorList>
            <person name="Lin S.-Y."/>
            <person name="Hung M.-H."/>
            <person name="Young C.-C."/>
        </authorList>
    </citation>
    <scope>NUCLEOTIDE SEQUENCE [LARGE SCALE GENOMIC DNA]</scope>
    <source>
        <strain evidence="7 8">CC-MHH1044</strain>
    </source>
</reference>
<evidence type="ECO:0000256" key="4">
    <source>
        <dbReference type="PROSITE-ProRule" id="PRU00169"/>
    </source>
</evidence>
<organism evidence="7 8">
    <name type="scientific">Cohnella fermenti</name>
    <dbReference type="NCBI Taxonomy" id="2565925"/>
    <lineage>
        <taxon>Bacteria</taxon>
        <taxon>Bacillati</taxon>
        <taxon>Bacillota</taxon>
        <taxon>Bacilli</taxon>
        <taxon>Bacillales</taxon>
        <taxon>Paenibacillaceae</taxon>
        <taxon>Cohnella</taxon>
    </lineage>
</organism>
<dbReference type="Proteomes" id="UP000310636">
    <property type="component" value="Unassembled WGS sequence"/>
</dbReference>
<dbReference type="GO" id="GO:0003700">
    <property type="term" value="F:DNA-binding transcription factor activity"/>
    <property type="evidence" value="ECO:0007669"/>
    <property type="project" value="InterPro"/>
</dbReference>
<comment type="caution">
    <text evidence="7">The sequence shown here is derived from an EMBL/GenBank/DDBJ whole genome shotgun (WGS) entry which is preliminary data.</text>
</comment>
<dbReference type="PANTHER" id="PTHR43280">
    <property type="entry name" value="ARAC-FAMILY TRANSCRIPTIONAL REGULATOR"/>
    <property type="match status" value="1"/>
</dbReference>
<gene>
    <name evidence="7" type="ORF">E6C55_32745</name>
</gene>
<keyword evidence="3" id="KW-0804">Transcription</keyword>
<dbReference type="Pfam" id="PF00072">
    <property type="entry name" value="Response_reg"/>
    <property type="match status" value="1"/>
</dbReference>
<dbReference type="GO" id="GO:0000160">
    <property type="term" value="P:phosphorelay signal transduction system"/>
    <property type="evidence" value="ECO:0007669"/>
    <property type="project" value="InterPro"/>
</dbReference>
<dbReference type="SMART" id="SM00448">
    <property type="entry name" value="REC"/>
    <property type="match status" value="1"/>
</dbReference>
<feature type="domain" description="Response regulatory" evidence="6">
    <location>
        <begin position="5"/>
        <end position="123"/>
    </location>
</feature>
<dbReference type="InterPro" id="IPR020449">
    <property type="entry name" value="Tscrpt_reg_AraC-type_HTH"/>
</dbReference>
<dbReference type="InterPro" id="IPR018060">
    <property type="entry name" value="HTH_AraC"/>
</dbReference>
<protein>
    <submittedName>
        <fullName evidence="7">Response regulator</fullName>
    </submittedName>
</protein>
<feature type="modified residue" description="4-aspartylphosphate" evidence="4">
    <location>
        <position position="59"/>
    </location>
</feature>
<evidence type="ECO:0000256" key="2">
    <source>
        <dbReference type="ARBA" id="ARBA00023125"/>
    </source>
</evidence>
<evidence type="ECO:0000259" key="6">
    <source>
        <dbReference type="PROSITE" id="PS50110"/>
    </source>
</evidence>
<accession>A0A4S4BEJ1</accession>
<name>A0A4S4BEJ1_9BACL</name>
<dbReference type="Pfam" id="PF12833">
    <property type="entry name" value="HTH_18"/>
    <property type="match status" value="1"/>
</dbReference>
<sequence>MQKIKTVIVDDEARIRRGIERLVQSCGEEWEVVATLSDGKEALDYLHGSQGAVDLLITDVRMPVMDGLALIKEAKRHYSFYPMLVSGYDDFDYLQTAIREGAVDYILKPVDRDQFRERLADLRGRILDGRSESWKRGETERQAEKLRPARQTQTLSYITSAGIDIERLGYWVEDFPRGRYLLLYASLDTLPVKSRGYTTKDWEAYTFALENIIAEVATNYERQTGFQGWSWRGGNTDFWVLVGCDDPEADLEREAEALSEQVRVSIHTYMPFTVSVSIASPIEDLYLLPEARREALSLMRHRLVEGGNRVFRLAELASPAGESGDAASRLEAELPSLALRLRQAVANANVEEADALLRQYFAELAKSSSPAFIRSASQNLLIQIHSAALDGGGAEGAEADAVEREIRSLDQVAGLPELRAMLARRMTAIMDAIQAARRDGNRKPIEQAKEWIAGNLGGDLSIKRIADHVYLNPTYFCEYFKLQTGETVLDYVTRQRMEKAKELLADPAAKLQEVSASVGYQDAKYFSKLFKAWAGMSPSKYRERG</sequence>
<dbReference type="InterPro" id="IPR018062">
    <property type="entry name" value="HTH_AraC-typ_CS"/>
</dbReference>